<keyword evidence="3" id="KW-1185">Reference proteome</keyword>
<protein>
    <submittedName>
        <fullName evidence="2">Uncharacterized protein</fullName>
    </submittedName>
</protein>
<keyword evidence="1" id="KW-1133">Transmembrane helix</keyword>
<comment type="caution">
    <text evidence="2">The sequence shown here is derived from an EMBL/GenBank/DDBJ whole genome shotgun (WGS) entry which is preliminary data.</text>
</comment>
<evidence type="ECO:0000256" key="1">
    <source>
        <dbReference type="SAM" id="Phobius"/>
    </source>
</evidence>
<feature type="transmembrane region" description="Helical" evidence="1">
    <location>
        <begin position="25"/>
        <end position="48"/>
    </location>
</feature>
<evidence type="ECO:0000313" key="3">
    <source>
        <dbReference type="Proteomes" id="UP001238088"/>
    </source>
</evidence>
<gene>
    <name evidence="2" type="ORF">J2S17_003592</name>
</gene>
<organism evidence="2 3">
    <name type="scientific">Cytobacillus purgationiresistens</name>
    <dbReference type="NCBI Taxonomy" id="863449"/>
    <lineage>
        <taxon>Bacteria</taxon>
        <taxon>Bacillati</taxon>
        <taxon>Bacillota</taxon>
        <taxon>Bacilli</taxon>
        <taxon>Bacillales</taxon>
        <taxon>Bacillaceae</taxon>
        <taxon>Cytobacillus</taxon>
    </lineage>
</organism>
<keyword evidence="1" id="KW-0472">Membrane</keyword>
<reference evidence="2 3" key="1">
    <citation type="submission" date="2023-07" db="EMBL/GenBank/DDBJ databases">
        <title>Genomic Encyclopedia of Type Strains, Phase IV (KMG-IV): sequencing the most valuable type-strain genomes for metagenomic binning, comparative biology and taxonomic classification.</title>
        <authorList>
            <person name="Goeker M."/>
        </authorList>
    </citation>
    <scope>NUCLEOTIDE SEQUENCE [LARGE SCALE GENOMIC DNA]</scope>
    <source>
        <strain evidence="2 3">DSM 23494</strain>
    </source>
</reference>
<dbReference type="Proteomes" id="UP001238088">
    <property type="component" value="Unassembled WGS sequence"/>
</dbReference>
<sequence>MEVNPQTSHKIKIVTKKETKTRTFLNIYGVFACIGLVLSIFTVPISISENMEFIRDEELLMETNKIKGFLTFIISSAVLYFSLVNLYYIRKK</sequence>
<accession>A0ABU0AKA5</accession>
<dbReference type="RefSeq" id="WP_307477038.1">
    <property type="nucleotide sequence ID" value="NZ_JAUSUB010000016.1"/>
</dbReference>
<proteinExistence type="predicted"/>
<name>A0ABU0AKA5_9BACI</name>
<feature type="transmembrane region" description="Helical" evidence="1">
    <location>
        <begin position="68"/>
        <end position="89"/>
    </location>
</feature>
<keyword evidence="1" id="KW-0812">Transmembrane</keyword>
<dbReference type="EMBL" id="JAUSUB010000016">
    <property type="protein sequence ID" value="MDQ0271704.1"/>
    <property type="molecule type" value="Genomic_DNA"/>
</dbReference>
<evidence type="ECO:0000313" key="2">
    <source>
        <dbReference type="EMBL" id="MDQ0271704.1"/>
    </source>
</evidence>